<evidence type="ECO:0000256" key="3">
    <source>
        <dbReference type="ARBA" id="ARBA00013368"/>
    </source>
</evidence>
<dbReference type="Pfam" id="PF13476">
    <property type="entry name" value="AAA_23"/>
    <property type="match status" value="1"/>
</dbReference>
<feature type="domain" description="Rad50/SbcC-type AAA" evidence="5">
    <location>
        <begin position="6"/>
        <end position="181"/>
    </location>
</feature>
<dbReference type="OrthoDB" id="9795626at2"/>
<proteinExistence type="inferred from homology"/>
<evidence type="ECO:0000313" key="7">
    <source>
        <dbReference type="Proteomes" id="UP000037397"/>
    </source>
</evidence>
<dbReference type="PANTHER" id="PTHR32114:SF2">
    <property type="entry name" value="ABC TRANSPORTER ABCH.3"/>
    <property type="match status" value="1"/>
</dbReference>
<dbReference type="EMBL" id="LAIR01000002">
    <property type="protein sequence ID" value="KNX37123.1"/>
    <property type="molecule type" value="Genomic_DNA"/>
</dbReference>
<keyword evidence="7" id="KW-1185">Reference proteome</keyword>
<feature type="coiled-coil region" evidence="4">
    <location>
        <begin position="652"/>
        <end position="707"/>
    </location>
</feature>
<dbReference type="STRING" id="1631356.VV01_08135"/>
<dbReference type="GO" id="GO:0016887">
    <property type="term" value="F:ATP hydrolysis activity"/>
    <property type="evidence" value="ECO:0007669"/>
    <property type="project" value="InterPro"/>
</dbReference>
<dbReference type="RefSeq" id="WP_050669447.1">
    <property type="nucleotide sequence ID" value="NZ_LAIR01000002.1"/>
</dbReference>
<dbReference type="PATRIC" id="fig|1631356.3.peg.1579"/>
<name>A0A0L6CHY8_9MICO</name>
<sequence>MRLHHLRIEAFGPFAAAEEIDFDALSAHGLHLIHGATGAGKTTILDAICFALFGQLPGARRGQRDSLRSDHAPAGAEPRVVLELTLSGRRLRLDRSPEHLAPKKRGTGTTRRQAKVVLSERTSSGWVGVSHRNDEVGDFIGQGLGMGLEQFAQVVLLPQGQFAAFLQARPDDRGRVLRHLFDIDRFLDLETWLAEQRRESATAVQDASAAMTAAVVQLQGVLSDVPDDSAVTDVTEWGSLPLGALRERLEAEQTRVGAAVTVAMAEAEHAETAADRARDAVTAAERAVELRRLGVEAQQETAALESDREADAAQRIELDGARRAAYVRASAVAATRARGELDRARDEASTADRSLLAAAPHLATSLEATDDVESSAPQADTLFTLATDVVADGRVSYDAWLASVEAGREALRQHQMVVREHQAARRAVSRSEAALTSSHSRRDVQTSLVADLQGRLDELADAQADHATAVAELAAADERARLVQHARAQHDRVRAAASAVSASERTHRTSAVAFQEAESEVLRLRGARLGHLAATLAEGLQPGEACPVCGSVEHPEPAAPSSAHVTDDEVERAEARARDAGDEYRRREGELAAARERLAAGRAQLETSCRALDEASDWAEAIRAEEVAGPLAQLEDTSAHQVELARESARRAEQALTQRRRVAEQLRAAEAERAQVERDVAVHTADVARERARLDELDERADALLTRHDQTCVCVEGSAASTDLNDLSRDGRHDLVEQRLRVASTAQRALVQAKLLDRRAQSDLDALLAEHAFADVEAADTAWRPAERIAELERTQHERHARRERASAVLERQDVVEALAVEAPDLDALRATARTTATLARDNQVVMVTTQRALGRLREVARALETAATRLAPLRERHERVTALADVVNGGGDNLKKMRLSSYVLAARLEEVTRLANERLAVMSEGRFELAHSDERAKGGLRSGLGLVVHDAWTGQTREPATLSGGESFLASLALALGLGEAVRQDSGGIELQTLFVDEGFGSLDDQSLEQVMAVLDDLRAGGRTVGIVSHVRELRDRVPAQVVVTKTETGSTISVRTPTEHAA</sequence>
<dbReference type="InterPro" id="IPR027417">
    <property type="entry name" value="P-loop_NTPase"/>
</dbReference>
<evidence type="ECO:0000256" key="1">
    <source>
        <dbReference type="ARBA" id="ARBA00006930"/>
    </source>
</evidence>
<organism evidence="6 7">
    <name type="scientific">Luteipulveratus halotolerans</name>
    <dbReference type="NCBI Taxonomy" id="1631356"/>
    <lineage>
        <taxon>Bacteria</taxon>
        <taxon>Bacillati</taxon>
        <taxon>Actinomycetota</taxon>
        <taxon>Actinomycetes</taxon>
        <taxon>Micrococcales</taxon>
        <taxon>Dermacoccaceae</taxon>
        <taxon>Luteipulveratus</taxon>
    </lineage>
</organism>
<protein>
    <recommendedName>
        <fullName evidence="3">Nuclease SbcCD subunit C</fullName>
    </recommendedName>
</protein>
<comment type="caution">
    <text evidence="6">The sequence shown here is derived from an EMBL/GenBank/DDBJ whole genome shotgun (WGS) entry which is preliminary data.</text>
</comment>
<reference evidence="7" key="1">
    <citation type="submission" date="2015-03" db="EMBL/GenBank/DDBJ databases">
        <title>Luteipulveratus halotolerans sp. nov., a novel actinobacterium (Dermacoccaceae) from Sarawak, Malaysia.</title>
        <authorList>
            <person name="Juboi H."/>
            <person name="Basik A."/>
            <person name="Shamsul S.S."/>
            <person name="Arnold P."/>
            <person name="Schmitt E.K."/>
            <person name="Sanglier J.-J."/>
            <person name="Yeo T."/>
        </authorList>
    </citation>
    <scope>NUCLEOTIDE SEQUENCE [LARGE SCALE GENOMIC DNA]</scope>
    <source>
        <strain evidence="7">C296001</strain>
    </source>
</reference>
<evidence type="ECO:0000256" key="4">
    <source>
        <dbReference type="SAM" id="Coils"/>
    </source>
</evidence>
<accession>A0A0L6CHY8</accession>
<dbReference type="Proteomes" id="UP000037397">
    <property type="component" value="Unassembled WGS sequence"/>
</dbReference>
<evidence type="ECO:0000259" key="5">
    <source>
        <dbReference type="Pfam" id="PF13476"/>
    </source>
</evidence>
<dbReference type="SUPFAM" id="SSF52540">
    <property type="entry name" value="P-loop containing nucleoside triphosphate hydrolases"/>
    <property type="match status" value="1"/>
</dbReference>
<dbReference type="GO" id="GO:0006302">
    <property type="term" value="P:double-strand break repair"/>
    <property type="evidence" value="ECO:0007669"/>
    <property type="project" value="InterPro"/>
</dbReference>
<gene>
    <name evidence="6" type="ORF">VV01_08135</name>
</gene>
<evidence type="ECO:0000313" key="6">
    <source>
        <dbReference type="EMBL" id="KNX37123.1"/>
    </source>
</evidence>
<comment type="similarity">
    <text evidence="1">Belongs to the SMC family. SbcC subfamily.</text>
</comment>
<dbReference type="PANTHER" id="PTHR32114">
    <property type="entry name" value="ABC TRANSPORTER ABCH.3"/>
    <property type="match status" value="1"/>
</dbReference>
<dbReference type="AlphaFoldDB" id="A0A0L6CHY8"/>
<comment type="subunit">
    <text evidence="2">Heterodimer of SbcC and SbcD.</text>
</comment>
<dbReference type="Pfam" id="PF13558">
    <property type="entry name" value="SbcC_Walker_B"/>
    <property type="match status" value="1"/>
</dbReference>
<dbReference type="Gene3D" id="3.40.50.300">
    <property type="entry name" value="P-loop containing nucleotide triphosphate hydrolases"/>
    <property type="match status" value="2"/>
</dbReference>
<evidence type="ECO:0000256" key="2">
    <source>
        <dbReference type="ARBA" id="ARBA00011322"/>
    </source>
</evidence>
<dbReference type="InterPro" id="IPR038729">
    <property type="entry name" value="Rad50/SbcC_AAA"/>
</dbReference>
<keyword evidence="4" id="KW-0175">Coiled coil</keyword>